<feature type="domain" description="Heterokaryon incompatibility" evidence="1">
    <location>
        <begin position="144"/>
        <end position="246"/>
    </location>
</feature>
<dbReference type="AlphaFoldDB" id="A0A395MAF2"/>
<comment type="caution">
    <text evidence="2">The sequence shown here is derived from an EMBL/GenBank/DDBJ whole genome shotgun (WGS) entry which is preliminary data.</text>
</comment>
<dbReference type="Proteomes" id="UP000265631">
    <property type="component" value="Unassembled WGS sequence"/>
</dbReference>
<organism evidence="2 3">
    <name type="scientific">Fusarium flagelliforme</name>
    <dbReference type="NCBI Taxonomy" id="2675880"/>
    <lineage>
        <taxon>Eukaryota</taxon>
        <taxon>Fungi</taxon>
        <taxon>Dikarya</taxon>
        <taxon>Ascomycota</taxon>
        <taxon>Pezizomycotina</taxon>
        <taxon>Sordariomycetes</taxon>
        <taxon>Hypocreomycetidae</taxon>
        <taxon>Hypocreales</taxon>
        <taxon>Nectriaceae</taxon>
        <taxon>Fusarium</taxon>
        <taxon>Fusarium incarnatum-equiseti species complex</taxon>
    </lineage>
</organism>
<protein>
    <recommendedName>
        <fullName evidence="1">Heterokaryon incompatibility domain-containing protein</fullName>
    </recommendedName>
</protein>
<dbReference type="InterPro" id="IPR010730">
    <property type="entry name" value="HET"/>
</dbReference>
<evidence type="ECO:0000259" key="1">
    <source>
        <dbReference type="Pfam" id="PF06985"/>
    </source>
</evidence>
<dbReference type="STRING" id="2594813.A0A395MAF2"/>
<evidence type="ECO:0000313" key="2">
    <source>
        <dbReference type="EMBL" id="RFN44892.1"/>
    </source>
</evidence>
<dbReference type="Pfam" id="PF06985">
    <property type="entry name" value="HET"/>
    <property type="match status" value="1"/>
</dbReference>
<keyword evidence="3" id="KW-1185">Reference proteome</keyword>
<name>A0A395MAF2_9HYPO</name>
<evidence type="ECO:0000313" key="3">
    <source>
        <dbReference type="Proteomes" id="UP000265631"/>
    </source>
</evidence>
<accession>A0A395MAF2</accession>
<reference evidence="2 3" key="1">
    <citation type="journal article" date="2018" name="PLoS Pathog.">
        <title>Evolution of structural diversity of trichothecenes, a family of toxins produced by plant pathogenic and entomopathogenic fungi.</title>
        <authorList>
            <person name="Proctor R.H."/>
            <person name="McCormick S.P."/>
            <person name="Kim H.S."/>
            <person name="Cardoza R.E."/>
            <person name="Stanley A.M."/>
            <person name="Lindo L."/>
            <person name="Kelly A."/>
            <person name="Brown D.W."/>
            <person name="Lee T."/>
            <person name="Vaughan M.M."/>
            <person name="Alexander N.J."/>
            <person name="Busman M."/>
            <person name="Gutierrez S."/>
        </authorList>
    </citation>
    <scope>NUCLEOTIDE SEQUENCE [LARGE SCALE GENOMIC DNA]</scope>
    <source>
        <strain evidence="2 3">NRRL 13405</strain>
    </source>
</reference>
<gene>
    <name evidence="2" type="ORF">FIE12Z_10873</name>
</gene>
<dbReference type="PANTHER" id="PTHR33112:SF16">
    <property type="entry name" value="HETEROKARYON INCOMPATIBILITY DOMAIN-CONTAINING PROTEIN"/>
    <property type="match status" value="1"/>
</dbReference>
<sequence length="595" mass="68138">MFTGVRPAFIDETPREQSWEQLQAAATAGCYICRWIYYMDRHRKAPRQPRQYNSSYKIEFTGDDLTYFSFVRIKIDGAYDLVLGFLPVTEIEPPCITFQPVDSAVTEDARKWIDDCKTNHEQCRVSSRAFRPTRLVQIINPNWLRYRFIWIDSLCIFQDSHSDWQQEATMMGSVYANADLNLCAASAVDSSQAMFPDRDYSLLTPLDITSQWTGEEERRLRLVPLDLFYADVSLCPLRRRAWVFQEWFLSKRSLIIGGMQAWWQCRGKLACETFPNGVPDETGVSKYWKAEAEGMKEKGMETTSGDSWLSMTAMYANTALTKEEDRLIAFAGAVQAFGASQKSRSRYAAGFWYAHLPWSLAWANTGRKATTTRSNTYKAPSWSWLSLDGPYELSMPTEGNYLEENDLEQCSLEDLWLHYVDDSHDTGLLRGGAIQLRGYLIGPATKNPNGGLSERFVTHTYCEDFVETDRVEYWCGDDKVELQIRFDEEDLNHTPIVSYLDNLQPGYKQGLVEGATRQAISLEDADGLIYLFQTHSELDHEAEKGLVEGIILYQPPHQVGVFHRIGCYRVLTSDSKLGRLRTLGDRYSRCSVLIL</sequence>
<dbReference type="EMBL" id="PXXK01000388">
    <property type="protein sequence ID" value="RFN44892.1"/>
    <property type="molecule type" value="Genomic_DNA"/>
</dbReference>
<dbReference type="PANTHER" id="PTHR33112">
    <property type="entry name" value="DOMAIN PROTEIN, PUTATIVE-RELATED"/>
    <property type="match status" value="1"/>
</dbReference>
<proteinExistence type="predicted"/>